<dbReference type="AlphaFoldDB" id="A0A4Y2PV52"/>
<dbReference type="EMBL" id="BGPR01012219">
    <property type="protein sequence ID" value="GBN55121.1"/>
    <property type="molecule type" value="Genomic_DNA"/>
</dbReference>
<sequence>MSPFLVSKLILSTIGEVADVKKLRSGDLLTNSERQGTTLGKLTTLGPWPVKVSLHNTLNFSRGVISEQTLVQHTEAELVEELNSQGVCVARRIQFRRDGRLYPKHMLF</sequence>
<dbReference type="Proteomes" id="UP000499080">
    <property type="component" value="Unassembled WGS sequence"/>
</dbReference>
<comment type="caution">
    <text evidence="1">The sequence shown here is derived from an EMBL/GenBank/DDBJ whole genome shotgun (WGS) entry which is preliminary data.</text>
</comment>
<gene>
    <name evidence="1" type="ORF">AVEN_10520_1</name>
</gene>
<evidence type="ECO:0000313" key="1">
    <source>
        <dbReference type="EMBL" id="GBN55121.1"/>
    </source>
</evidence>
<keyword evidence="2" id="KW-1185">Reference proteome</keyword>
<accession>A0A4Y2PV52</accession>
<name>A0A4Y2PV52_ARAVE</name>
<evidence type="ECO:0000313" key="2">
    <source>
        <dbReference type="Proteomes" id="UP000499080"/>
    </source>
</evidence>
<reference evidence="1 2" key="1">
    <citation type="journal article" date="2019" name="Sci. Rep.">
        <title>Orb-weaving spider Araneus ventricosus genome elucidates the spidroin gene catalogue.</title>
        <authorList>
            <person name="Kono N."/>
            <person name="Nakamura H."/>
            <person name="Ohtoshi R."/>
            <person name="Moran D.A.P."/>
            <person name="Shinohara A."/>
            <person name="Yoshida Y."/>
            <person name="Fujiwara M."/>
            <person name="Mori M."/>
            <person name="Tomita M."/>
            <person name="Arakawa K."/>
        </authorList>
    </citation>
    <scope>NUCLEOTIDE SEQUENCE [LARGE SCALE GENOMIC DNA]</scope>
</reference>
<protein>
    <submittedName>
        <fullName evidence="1">Uncharacterized protein</fullName>
    </submittedName>
</protein>
<organism evidence="1 2">
    <name type="scientific">Araneus ventricosus</name>
    <name type="common">Orbweaver spider</name>
    <name type="synonym">Epeira ventricosa</name>
    <dbReference type="NCBI Taxonomy" id="182803"/>
    <lineage>
        <taxon>Eukaryota</taxon>
        <taxon>Metazoa</taxon>
        <taxon>Ecdysozoa</taxon>
        <taxon>Arthropoda</taxon>
        <taxon>Chelicerata</taxon>
        <taxon>Arachnida</taxon>
        <taxon>Araneae</taxon>
        <taxon>Araneomorphae</taxon>
        <taxon>Entelegynae</taxon>
        <taxon>Araneoidea</taxon>
        <taxon>Araneidae</taxon>
        <taxon>Araneus</taxon>
    </lineage>
</organism>
<proteinExistence type="predicted"/>